<evidence type="ECO:0000259" key="5">
    <source>
        <dbReference type="Pfam" id="PF00890"/>
    </source>
</evidence>
<proteinExistence type="predicted"/>
<protein>
    <submittedName>
        <fullName evidence="6">FAD-binding protein</fullName>
    </submittedName>
</protein>
<dbReference type="RefSeq" id="WP_378376266.1">
    <property type="nucleotide sequence ID" value="NZ_JBHMAS010000071.1"/>
</dbReference>
<evidence type="ECO:0000313" key="6">
    <source>
        <dbReference type="EMBL" id="MFB9783618.1"/>
    </source>
</evidence>
<comment type="cofactor">
    <cofactor evidence="1">
        <name>FAD</name>
        <dbReference type="ChEBI" id="CHEBI:57692"/>
    </cofactor>
</comment>
<dbReference type="InterPro" id="IPR036188">
    <property type="entry name" value="FAD/NAD-bd_sf"/>
</dbReference>
<dbReference type="PANTHER" id="PTHR43400">
    <property type="entry name" value="FUMARATE REDUCTASE"/>
    <property type="match status" value="1"/>
</dbReference>
<evidence type="ECO:0000256" key="1">
    <source>
        <dbReference type="ARBA" id="ARBA00001974"/>
    </source>
</evidence>
<organism evidence="6 7">
    <name type="scientific">Rhodococcus baikonurensis</name>
    <dbReference type="NCBI Taxonomy" id="172041"/>
    <lineage>
        <taxon>Bacteria</taxon>
        <taxon>Bacillati</taxon>
        <taxon>Actinomycetota</taxon>
        <taxon>Actinomycetes</taxon>
        <taxon>Mycobacteriales</taxon>
        <taxon>Nocardiaceae</taxon>
        <taxon>Rhodococcus</taxon>
        <taxon>Rhodococcus erythropolis group</taxon>
    </lineage>
</organism>
<dbReference type="SUPFAM" id="SSF51905">
    <property type="entry name" value="FAD/NAD(P)-binding domain"/>
    <property type="match status" value="1"/>
</dbReference>
<accession>A0ABV5XNC6</accession>
<keyword evidence="4" id="KW-0560">Oxidoreductase</keyword>
<reference evidence="6 7" key="1">
    <citation type="submission" date="2024-09" db="EMBL/GenBank/DDBJ databases">
        <authorList>
            <person name="Sun Q."/>
            <person name="Mori K."/>
        </authorList>
    </citation>
    <scope>NUCLEOTIDE SEQUENCE [LARGE SCALE GENOMIC DNA]</scope>
    <source>
        <strain evidence="6 7">JCM 11411</strain>
    </source>
</reference>
<evidence type="ECO:0000256" key="3">
    <source>
        <dbReference type="ARBA" id="ARBA00022827"/>
    </source>
</evidence>
<dbReference type="Gene3D" id="3.90.700.10">
    <property type="entry name" value="Succinate dehydrogenase/fumarate reductase flavoprotein, catalytic domain"/>
    <property type="match status" value="1"/>
</dbReference>
<dbReference type="InterPro" id="IPR050315">
    <property type="entry name" value="FAD-oxidoreductase_2"/>
</dbReference>
<dbReference type="InterPro" id="IPR027477">
    <property type="entry name" value="Succ_DH/fumarate_Rdtase_cat_sf"/>
</dbReference>
<dbReference type="Proteomes" id="UP001589587">
    <property type="component" value="Unassembled WGS sequence"/>
</dbReference>
<sequence>MSTHESQPAMYDVIVVGAGLAGNTAALSAAESGATVLLLEKGAQYGGSSVKAGGGMLFAGTDIQAAAGVEDDNEQLRASILAAGRGKNDPAPVQAYLDHQLDTFEFMRGHGVDFTLTITGTDAVSRMHAAPQGYAAKVMHARFVALDHTDYWPSSVTRRLVQDAEGRITGVVLDRDGQEVVVHASAVILTSGGFARSRELLETFAPQWADATKMGGVDNTGDGLRMAWAVGADVADMGYVEASFGASIKNYPDLSEDPHNEPRLLYPNSQGAIIVNLDGKRFVDENLNYKIISSICVRQPEGIGFQVFDDSMMNRSQVAPTPADFKSALADGYVIAADTVEELAEKLQIDPATLRATIDAYNGFVDDGVDPEFGRSLSDYGVARGGHLDTAPYYAFPCRSGLTTTYCGVRVDEQLNVVDVFGEPIPGLFAAGEVVGGFHGATYLSGTGLGKAGVFGRAAGLSSVAQLPRS</sequence>
<evidence type="ECO:0000256" key="4">
    <source>
        <dbReference type="ARBA" id="ARBA00023002"/>
    </source>
</evidence>
<keyword evidence="3" id="KW-0274">FAD</keyword>
<dbReference type="EMBL" id="JBHMAS010000071">
    <property type="protein sequence ID" value="MFB9783618.1"/>
    <property type="molecule type" value="Genomic_DNA"/>
</dbReference>
<dbReference type="SUPFAM" id="SSF56425">
    <property type="entry name" value="Succinate dehydrogenase/fumarate reductase flavoprotein, catalytic domain"/>
    <property type="match status" value="1"/>
</dbReference>
<dbReference type="PANTHER" id="PTHR43400:SF7">
    <property type="entry name" value="FAD-DEPENDENT OXIDOREDUCTASE 2 FAD BINDING DOMAIN-CONTAINING PROTEIN"/>
    <property type="match status" value="1"/>
</dbReference>
<keyword evidence="2" id="KW-0285">Flavoprotein</keyword>
<name>A0ABV5XNC6_9NOCA</name>
<evidence type="ECO:0000256" key="2">
    <source>
        <dbReference type="ARBA" id="ARBA00022630"/>
    </source>
</evidence>
<feature type="domain" description="FAD-dependent oxidoreductase 2 FAD-binding" evidence="5">
    <location>
        <begin position="12"/>
        <end position="449"/>
    </location>
</feature>
<dbReference type="Pfam" id="PF00890">
    <property type="entry name" value="FAD_binding_2"/>
    <property type="match status" value="1"/>
</dbReference>
<gene>
    <name evidence="6" type="ORF">ACFFQ6_28345</name>
</gene>
<comment type="caution">
    <text evidence="6">The sequence shown here is derived from an EMBL/GenBank/DDBJ whole genome shotgun (WGS) entry which is preliminary data.</text>
</comment>
<dbReference type="InterPro" id="IPR003953">
    <property type="entry name" value="FAD-dep_OxRdtase_2_FAD-bd"/>
</dbReference>
<evidence type="ECO:0000313" key="7">
    <source>
        <dbReference type="Proteomes" id="UP001589587"/>
    </source>
</evidence>
<keyword evidence="7" id="KW-1185">Reference proteome</keyword>
<dbReference type="PRINTS" id="PR00368">
    <property type="entry name" value="FADPNR"/>
</dbReference>
<dbReference type="Gene3D" id="3.50.50.60">
    <property type="entry name" value="FAD/NAD(P)-binding domain"/>
    <property type="match status" value="1"/>
</dbReference>